<feature type="compositionally biased region" description="Gly residues" evidence="1">
    <location>
        <begin position="227"/>
        <end position="237"/>
    </location>
</feature>
<evidence type="ECO:0000256" key="1">
    <source>
        <dbReference type="SAM" id="MobiDB-lite"/>
    </source>
</evidence>
<reference evidence="2 3" key="1">
    <citation type="submission" date="2019-02" db="EMBL/GenBank/DDBJ databases">
        <title>Genomic Encyclopedia of Type Strains, Phase IV (KMG-IV): sequencing the most valuable type-strain genomes for metagenomic binning, comparative biology and taxonomic classification.</title>
        <authorList>
            <person name="Goeker M."/>
        </authorList>
    </citation>
    <scope>NUCLEOTIDE SEQUENCE [LARGE SCALE GENOMIC DNA]</scope>
    <source>
        <strain evidence="2 3">DSM 21223</strain>
    </source>
</reference>
<organism evidence="2 3">
    <name type="scientific">Azospira oryzae</name>
    <dbReference type="NCBI Taxonomy" id="146939"/>
    <lineage>
        <taxon>Bacteria</taxon>
        <taxon>Pseudomonadati</taxon>
        <taxon>Pseudomonadota</taxon>
        <taxon>Betaproteobacteria</taxon>
        <taxon>Rhodocyclales</taxon>
        <taxon>Rhodocyclaceae</taxon>
        <taxon>Azospira</taxon>
    </lineage>
</organism>
<comment type="caution">
    <text evidence="2">The sequence shown here is derived from an EMBL/GenBank/DDBJ whole genome shotgun (WGS) entry which is preliminary data.</text>
</comment>
<name>A0ABY0IT48_9RHOO</name>
<feature type="compositionally biased region" description="Low complexity" evidence="1">
    <location>
        <begin position="1"/>
        <end position="20"/>
    </location>
</feature>
<dbReference type="InterPro" id="IPR024747">
    <property type="entry name" value="Pyridox_Oxase-rel"/>
</dbReference>
<dbReference type="Gene3D" id="2.30.110.10">
    <property type="entry name" value="Electron Transport, Fmn-binding Protein, Chain A"/>
    <property type="match status" value="1"/>
</dbReference>
<protein>
    <recommendedName>
        <fullName evidence="4">Flavin-nucleotide-binding protein</fullName>
    </recommendedName>
</protein>
<dbReference type="InterPro" id="IPR012349">
    <property type="entry name" value="Split_barrel_FMN-bd"/>
</dbReference>
<feature type="region of interest" description="Disordered" evidence="1">
    <location>
        <begin position="202"/>
        <end position="237"/>
    </location>
</feature>
<evidence type="ECO:0008006" key="4">
    <source>
        <dbReference type="Google" id="ProtNLM"/>
    </source>
</evidence>
<evidence type="ECO:0000313" key="3">
    <source>
        <dbReference type="Proteomes" id="UP000292136"/>
    </source>
</evidence>
<dbReference type="Proteomes" id="UP000292136">
    <property type="component" value="Unassembled WGS sequence"/>
</dbReference>
<dbReference type="Pfam" id="PF12900">
    <property type="entry name" value="Pyridox_ox_2"/>
    <property type="match status" value="1"/>
</dbReference>
<sequence length="237" mass="25626">MRESQPSPNTPSPSASSSPSVRTRILRRPQRAAYDLASVAAIVDAGLLCTVAFQWEGSVHAIPTLHWREGDHLYLHAAKASRLGQALLAGEACVSIALADGLVLARSAMHHSLNYRSVVIYGRFEAVTEPEEKHRALRAFIEGLYPGRWEELRPMTAKEVNATAVLRLSLAEASAKVRQGGPKDDAEDLAWPAWAGVIPLQRRQGEPEMEADSPLAEAPPTRFGRPGQDGVGVVGVD</sequence>
<dbReference type="RefSeq" id="WP_130458363.1">
    <property type="nucleotide sequence ID" value="NZ_SHKM01000001.1"/>
</dbReference>
<dbReference type="SUPFAM" id="SSF50475">
    <property type="entry name" value="FMN-binding split barrel"/>
    <property type="match status" value="1"/>
</dbReference>
<dbReference type="EMBL" id="SHKM01000001">
    <property type="protein sequence ID" value="RZT89663.1"/>
    <property type="molecule type" value="Genomic_DNA"/>
</dbReference>
<feature type="region of interest" description="Disordered" evidence="1">
    <location>
        <begin position="1"/>
        <end position="22"/>
    </location>
</feature>
<accession>A0ABY0IT48</accession>
<gene>
    <name evidence="2" type="ORF">EV678_0456</name>
</gene>
<dbReference type="PANTHER" id="PTHR34071:SF2">
    <property type="entry name" value="FLAVIN-NUCLEOTIDE-BINDING PROTEIN"/>
    <property type="match status" value="1"/>
</dbReference>
<keyword evidence="3" id="KW-1185">Reference proteome</keyword>
<proteinExistence type="predicted"/>
<dbReference type="PANTHER" id="PTHR34071">
    <property type="entry name" value="5-NITROIMIDAZOLE ANTIBIOTICS RESISTANCE PROTEIN, NIMA-FAMILY-RELATED PROTEIN-RELATED"/>
    <property type="match status" value="1"/>
</dbReference>
<evidence type="ECO:0000313" key="2">
    <source>
        <dbReference type="EMBL" id="RZT89663.1"/>
    </source>
</evidence>